<dbReference type="InterPro" id="IPR017932">
    <property type="entry name" value="GATase_2_dom"/>
</dbReference>
<dbReference type="GO" id="GO:0005829">
    <property type="term" value="C:cytosol"/>
    <property type="evidence" value="ECO:0007669"/>
    <property type="project" value="TreeGrafter"/>
</dbReference>
<protein>
    <recommendedName>
        <fullName evidence="3">asparagine synthase (glutamine-hydrolyzing)</fullName>
        <ecNumber evidence="3">6.3.5.4</ecNumber>
    </recommendedName>
</protein>
<evidence type="ECO:0000256" key="10">
    <source>
        <dbReference type="PIRSR" id="PIRSR001589-2"/>
    </source>
</evidence>
<dbReference type="EC" id="6.3.5.4" evidence="3"/>
<keyword evidence="13" id="KW-0436">Ligase</keyword>
<sequence length="632" mass="73059">MCGFVGILHTGSKANVDWATAIKQANLKIDHRGPDETGYYSDEYVNLAFSRLSIIDVENGQQPLSYDNERYWIIFNGEIYNYLELKAELTEEGYHFETTSDTEVILAAYQNWGDQTPNKLRGMFSFLIWDKQKKSLFGARDPFGIKPLYYYPSNNAILFASEKKSILEVMKQKELNLEALQHYFTYQYVPEPMSMIKDIKKVVPGTHVQVRPGKEINFHKYWIPKLSPVPKEENRLIGDIQEALFDSVKVHMRSDVPLGSFLSGGIDSTIVVSIAKEFNPNINTFSVGFDVNGYNEMDVAAETAEKLNLPHHKYNVTPNEFMSALPKIVWHLDDPLADPSVVPLYFLAKEARKKVKVVLSGEGADELFGGYNIYREPLALKPFSYIPKGMKRSIRSVVKNIPSHIKGRNYLLRGCTPLEERYCGNAKIFSEEEKFHLLTGYQNSYDSLELIRHYYEDAAELAAIEKMQYIDIQTWLKGDILLKADKMTMANSLELRVPFLDKEIFKVASSIPGDWKTRNQTTKYILRKAAETIIPEHVLNRKKLGFPVPLRNWLKDEMYDWTIKLIKESETEYLLDKSYAFKLLEEHVQGKHDNSRKIWSIIIFMMWHQVFIEDKYSFTNTVHGTNKEYSIV</sequence>
<dbReference type="PROSITE" id="PS51278">
    <property type="entry name" value="GATASE_TYPE_2"/>
    <property type="match status" value="1"/>
</dbReference>
<evidence type="ECO:0000256" key="6">
    <source>
        <dbReference type="ARBA" id="ARBA00022888"/>
    </source>
</evidence>
<evidence type="ECO:0000259" key="12">
    <source>
        <dbReference type="PROSITE" id="PS51278"/>
    </source>
</evidence>
<keyword evidence="7 9" id="KW-0315">Glutamine amidotransferase</keyword>
<evidence type="ECO:0000256" key="8">
    <source>
        <dbReference type="ARBA" id="ARBA00048741"/>
    </source>
</evidence>
<dbReference type="GO" id="GO:0004066">
    <property type="term" value="F:asparagine synthase (glutamine-hydrolyzing) activity"/>
    <property type="evidence" value="ECO:0007669"/>
    <property type="project" value="UniProtKB-EC"/>
</dbReference>
<name>A0A926RXK1_9BACI</name>
<dbReference type="Gene3D" id="3.40.50.620">
    <property type="entry name" value="HUPs"/>
    <property type="match status" value="1"/>
</dbReference>
<dbReference type="SUPFAM" id="SSF56235">
    <property type="entry name" value="N-terminal nucleophile aminohydrolases (Ntn hydrolases)"/>
    <property type="match status" value="1"/>
</dbReference>
<keyword evidence="4 10" id="KW-0547">Nucleotide-binding</keyword>
<evidence type="ECO:0000256" key="1">
    <source>
        <dbReference type="ARBA" id="ARBA00005187"/>
    </source>
</evidence>
<dbReference type="PANTHER" id="PTHR43284:SF1">
    <property type="entry name" value="ASPARAGINE SYNTHETASE"/>
    <property type="match status" value="1"/>
</dbReference>
<dbReference type="AlphaFoldDB" id="A0A926RXK1"/>
<keyword evidence="14" id="KW-1185">Reference proteome</keyword>
<dbReference type="CDD" id="cd00712">
    <property type="entry name" value="AsnB"/>
    <property type="match status" value="1"/>
</dbReference>
<keyword evidence="5 10" id="KW-0067">ATP-binding</keyword>
<dbReference type="InterPro" id="IPR014729">
    <property type="entry name" value="Rossmann-like_a/b/a_fold"/>
</dbReference>
<dbReference type="RefSeq" id="WP_191157626.1">
    <property type="nucleotide sequence ID" value="NZ_JACXAI010000007.1"/>
</dbReference>
<comment type="similarity">
    <text evidence="2">Belongs to the asparagine synthetase family.</text>
</comment>
<feature type="domain" description="Glutamine amidotransferase type-2" evidence="12">
    <location>
        <begin position="2"/>
        <end position="213"/>
    </location>
</feature>
<dbReference type="Pfam" id="PF13537">
    <property type="entry name" value="GATase_7"/>
    <property type="match status" value="1"/>
</dbReference>
<feature type="active site" description="For GATase activity" evidence="9">
    <location>
        <position position="2"/>
    </location>
</feature>
<dbReference type="InterPro" id="IPR006426">
    <property type="entry name" value="Asn_synth_AEB"/>
</dbReference>
<evidence type="ECO:0000256" key="4">
    <source>
        <dbReference type="ARBA" id="ARBA00022741"/>
    </source>
</evidence>
<dbReference type="InterPro" id="IPR051786">
    <property type="entry name" value="ASN_synthetase/amidase"/>
</dbReference>
<dbReference type="InterPro" id="IPR033738">
    <property type="entry name" value="AsnB_N"/>
</dbReference>
<evidence type="ECO:0000256" key="7">
    <source>
        <dbReference type="ARBA" id="ARBA00022962"/>
    </source>
</evidence>
<dbReference type="EMBL" id="JACXAI010000007">
    <property type="protein sequence ID" value="MBD1380222.1"/>
    <property type="molecule type" value="Genomic_DNA"/>
</dbReference>
<keyword evidence="9" id="KW-0028">Amino-acid biosynthesis</keyword>
<dbReference type="PIRSF" id="PIRSF001589">
    <property type="entry name" value="Asn_synthetase_glu-h"/>
    <property type="match status" value="1"/>
</dbReference>
<comment type="caution">
    <text evidence="13">The sequence shown here is derived from an EMBL/GenBank/DDBJ whole genome shotgun (WGS) entry which is preliminary data.</text>
</comment>
<evidence type="ECO:0000256" key="2">
    <source>
        <dbReference type="ARBA" id="ARBA00005752"/>
    </source>
</evidence>
<feature type="binding site" evidence="10">
    <location>
        <position position="287"/>
    </location>
    <ligand>
        <name>ATP</name>
        <dbReference type="ChEBI" id="CHEBI:30616"/>
    </ligand>
</feature>
<dbReference type="InterPro" id="IPR001962">
    <property type="entry name" value="Asn_synthase"/>
</dbReference>
<feature type="site" description="Important for beta-aspartyl-AMP intermediate formation" evidence="11">
    <location>
        <position position="362"/>
    </location>
</feature>
<dbReference type="CDD" id="cd01991">
    <property type="entry name" value="Asn_synthase_B_C"/>
    <property type="match status" value="1"/>
</dbReference>
<proteinExistence type="inferred from homology"/>
<dbReference type="Pfam" id="PF00733">
    <property type="entry name" value="Asn_synthase"/>
    <property type="match status" value="1"/>
</dbReference>
<comment type="catalytic activity">
    <reaction evidence="8">
        <text>L-aspartate + L-glutamine + ATP + H2O = L-asparagine + L-glutamate + AMP + diphosphate + H(+)</text>
        <dbReference type="Rhea" id="RHEA:12228"/>
        <dbReference type="ChEBI" id="CHEBI:15377"/>
        <dbReference type="ChEBI" id="CHEBI:15378"/>
        <dbReference type="ChEBI" id="CHEBI:29985"/>
        <dbReference type="ChEBI" id="CHEBI:29991"/>
        <dbReference type="ChEBI" id="CHEBI:30616"/>
        <dbReference type="ChEBI" id="CHEBI:33019"/>
        <dbReference type="ChEBI" id="CHEBI:58048"/>
        <dbReference type="ChEBI" id="CHEBI:58359"/>
        <dbReference type="ChEBI" id="CHEBI:456215"/>
        <dbReference type="EC" id="6.3.5.4"/>
    </reaction>
</comment>
<evidence type="ECO:0000256" key="9">
    <source>
        <dbReference type="PIRSR" id="PIRSR001589-1"/>
    </source>
</evidence>
<evidence type="ECO:0000256" key="5">
    <source>
        <dbReference type="ARBA" id="ARBA00022840"/>
    </source>
</evidence>
<dbReference type="PANTHER" id="PTHR43284">
    <property type="entry name" value="ASPARAGINE SYNTHETASE (GLUTAMINE-HYDROLYZING)"/>
    <property type="match status" value="1"/>
</dbReference>
<evidence type="ECO:0000256" key="11">
    <source>
        <dbReference type="PIRSR" id="PIRSR001589-3"/>
    </source>
</evidence>
<dbReference type="NCBIfam" id="TIGR01536">
    <property type="entry name" value="asn_synth_AEB"/>
    <property type="match status" value="1"/>
</dbReference>
<evidence type="ECO:0000256" key="3">
    <source>
        <dbReference type="ARBA" id="ARBA00012737"/>
    </source>
</evidence>
<gene>
    <name evidence="13" type="primary">asnB</name>
    <name evidence="13" type="ORF">IC621_08265</name>
</gene>
<dbReference type="SUPFAM" id="SSF52402">
    <property type="entry name" value="Adenine nucleotide alpha hydrolases-like"/>
    <property type="match status" value="1"/>
</dbReference>
<evidence type="ECO:0000313" key="14">
    <source>
        <dbReference type="Proteomes" id="UP000626844"/>
    </source>
</evidence>
<feature type="binding site" evidence="10">
    <location>
        <position position="101"/>
    </location>
    <ligand>
        <name>L-glutamine</name>
        <dbReference type="ChEBI" id="CHEBI:58359"/>
    </ligand>
</feature>
<comment type="pathway">
    <text evidence="1">Amino-acid biosynthesis; L-asparagine biosynthesis; L-asparagine from L-aspartate (L-Gln route): step 1/1.</text>
</comment>
<reference evidence="13" key="1">
    <citation type="submission" date="2020-09" db="EMBL/GenBank/DDBJ databases">
        <title>A novel bacterium of genus Bacillus, isolated from South China Sea.</title>
        <authorList>
            <person name="Huang H."/>
            <person name="Mo K."/>
            <person name="Hu Y."/>
        </authorList>
    </citation>
    <scope>NUCLEOTIDE SEQUENCE</scope>
    <source>
        <strain evidence="13">IB182487</strain>
    </source>
</reference>
<keyword evidence="6 9" id="KW-0061">Asparagine biosynthesis</keyword>
<accession>A0A926RXK1</accession>
<evidence type="ECO:0000313" key="13">
    <source>
        <dbReference type="EMBL" id="MBD1380222.1"/>
    </source>
</evidence>
<dbReference type="GO" id="GO:0006529">
    <property type="term" value="P:asparagine biosynthetic process"/>
    <property type="evidence" value="ECO:0007669"/>
    <property type="project" value="UniProtKB-KW"/>
</dbReference>
<organism evidence="13 14">
    <name type="scientific">Metabacillus arenae</name>
    <dbReference type="NCBI Taxonomy" id="2771434"/>
    <lineage>
        <taxon>Bacteria</taxon>
        <taxon>Bacillati</taxon>
        <taxon>Bacillota</taxon>
        <taxon>Bacilli</taxon>
        <taxon>Bacillales</taxon>
        <taxon>Bacillaceae</taxon>
        <taxon>Metabacillus</taxon>
    </lineage>
</organism>
<dbReference type="Proteomes" id="UP000626844">
    <property type="component" value="Unassembled WGS sequence"/>
</dbReference>
<dbReference type="GO" id="GO:0005524">
    <property type="term" value="F:ATP binding"/>
    <property type="evidence" value="ECO:0007669"/>
    <property type="project" value="UniProtKB-KW"/>
</dbReference>
<dbReference type="InterPro" id="IPR029055">
    <property type="entry name" value="Ntn_hydrolases_N"/>
</dbReference>
<dbReference type="Gene3D" id="3.60.20.10">
    <property type="entry name" value="Glutamine Phosphoribosylpyrophosphate, subunit 1, domain 1"/>
    <property type="match status" value="1"/>
</dbReference>
<feature type="binding site" evidence="10">
    <location>
        <begin position="360"/>
        <end position="361"/>
    </location>
    <ligand>
        <name>ATP</name>
        <dbReference type="ChEBI" id="CHEBI:30616"/>
    </ligand>
</feature>